<dbReference type="SMART" id="SM00355">
    <property type="entry name" value="ZnF_C2H2"/>
    <property type="match status" value="23"/>
</dbReference>
<name>A0A8C2CKU1_CYPCA</name>
<feature type="domain" description="C2H2-type" evidence="19">
    <location>
        <begin position="169"/>
        <end position="197"/>
    </location>
</feature>
<evidence type="ECO:0000256" key="11">
    <source>
        <dbReference type="ARBA" id="ARBA00023015"/>
    </source>
</evidence>
<feature type="domain" description="C2H2-type" evidence="19">
    <location>
        <begin position="658"/>
        <end position="682"/>
    </location>
</feature>
<feature type="domain" description="C2H2-type" evidence="19">
    <location>
        <begin position="141"/>
        <end position="168"/>
    </location>
</feature>
<reference evidence="20" key="1">
    <citation type="submission" date="2025-08" db="UniProtKB">
        <authorList>
            <consortium name="Ensembl"/>
        </authorList>
    </citation>
    <scope>IDENTIFICATION</scope>
</reference>
<dbReference type="FunFam" id="3.30.160.60:FF:000167">
    <property type="entry name" value="Zinc finger protein 521"/>
    <property type="match status" value="1"/>
</dbReference>
<feature type="compositionally biased region" description="Low complexity" evidence="18">
    <location>
        <begin position="307"/>
        <end position="321"/>
    </location>
</feature>
<keyword evidence="8" id="KW-0221">Differentiation</keyword>
<dbReference type="PROSITE" id="PS00028">
    <property type="entry name" value="ZINC_FINGER_C2H2_1"/>
    <property type="match status" value="17"/>
</dbReference>
<evidence type="ECO:0000313" key="21">
    <source>
        <dbReference type="Proteomes" id="UP000694701"/>
    </source>
</evidence>
<dbReference type="AlphaFoldDB" id="A0A8C2CKU1"/>
<keyword evidence="12" id="KW-0238">DNA-binding</keyword>
<comment type="similarity">
    <text evidence="2">Belongs to the krueppel C2H2-type zinc-finger protein family.</text>
</comment>
<organism evidence="20 21">
    <name type="scientific">Cyprinus carpio</name>
    <name type="common">Common carp</name>
    <dbReference type="NCBI Taxonomy" id="7962"/>
    <lineage>
        <taxon>Eukaryota</taxon>
        <taxon>Metazoa</taxon>
        <taxon>Chordata</taxon>
        <taxon>Craniata</taxon>
        <taxon>Vertebrata</taxon>
        <taxon>Euteleostomi</taxon>
        <taxon>Actinopterygii</taxon>
        <taxon>Neopterygii</taxon>
        <taxon>Teleostei</taxon>
        <taxon>Ostariophysi</taxon>
        <taxon>Cypriniformes</taxon>
        <taxon>Cyprinidae</taxon>
        <taxon>Cyprininae</taxon>
        <taxon>Cyprinus</taxon>
    </lineage>
</organism>
<keyword evidence="11" id="KW-0805">Transcription regulation</keyword>
<dbReference type="GO" id="GO:0005634">
    <property type="term" value="C:nucleus"/>
    <property type="evidence" value="ECO:0007669"/>
    <property type="project" value="UniProtKB-SubCell"/>
</dbReference>
<evidence type="ECO:0000256" key="2">
    <source>
        <dbReference type="ARBA" id="ARBA00006991"/>
    </source>
</evidence>
<dbReference type="GO" id="GO:0008270">
    <property type="term" value="F:zinc ion binding"/>
    <property type="evidence" value="ECO:0007669"/>
    <property type="project" value="UniProtKB-KW"/>
</dbReference>
<keyword evidence="9" id="KW-0862">Zinc</keyword>
<comment type="subcellular location">
    <subcellularLocation>
        <location evidence="1">Nucleus</location>
    </subcellularLocation>
</comment>
<feature type="domain" description="C2H2-type" evidence="19">
    <location>
        <begin position="753"/>
        <end position="780"/>
    </location>
</feature>
<evidence type="ECO:0000256" key="10">
    <source>
        <dbReference type="ARBA" id="ARBA00022902"/>
    </source>
</evidence>
<keyword evidence="3" id="KW-0217">Developmental protein</keyword>
<evidence type="ECO:0000256" key="1">
    <source>
        <dbReference type="ARBA" id="ARBA00004123"/>
    </source>
</evidence>
<evidence type="ECO:0000256" key="9">
    <source>
        <dbReference type="ARBA" id="ARBA00022833"/>
    </source>
</evidence>
<keyword evidence="5" id="KW-0479">Metal-binding</keyword>
<dbReference type="FunFam" id="3.30.160.60:FF:000326">
    <property type="entry name" value="Zinc finger protein 521"/>
    <property type="match status" value="1"/>
</dbReference>
<dbReference type="FunFam" id="3.30.160.60:FF:000483">
    <property type="entry name" value="Zinc finger protein 423"/>
    <property type="match status" value="1"/>
</dbReference>
<evidence type="ECO:0000256" key="15">
    <source>
        <dbReference type="ARBA" id="ARBA00023242"/>
    </source>
</evidence>
<dbReference type="Pfam" id="PF12874">
    <property type="entry name" value="zf-met"/>
    <property type="match status" value="1"/>
</dbReference>
<evidence type="ECO:0000313" key="20">
    <source>
        <dbReference type="Ensembl" id="ENSCCRP00020013755.1"/>
    </source>
</evidence>
<protein>
    <recommendedName>
        <fullName evidence="16">Zinc finger protein 423</fullName>
    </recommendedName>
</protein>
<feature type="domain" description="C2H2-type" evidence="19">
    <location>
        <begin position="113"/>
        <end position="140"/>
    </location>
</feature>
<dbReference type="InterPro" id="IPR013087">
    <property type="entry name" value="Znf_C2H2_type"/>
</dbReference>
<proteinExistence type="inferred from homology"/>
<keyword evidence="6" id="KW-0677">Repeat</keyword>
<feature type="region of interest" description="Disordered" evidence="18">
    <location>
        <begin position="998"/>
        <end position="1032"/>
    </location>
</feature>
<dbReference type="GO" id="GO:0045892">
    <property type="term" value="P:negative regulation of DNA-templated transcription"/>
    <property type="evidence" value="ECO:0007669"/>
    <property type="project" value="UniProtKB-ARBA"/>
</dbReference>
<dbReference type="FunFam" id="3.30.160.60:FF:000760">
    <property type="entry name" value="Zinc finger protein 423"/>
    <property type="match status" value="1"/>
</dbReference>
<feature type="domain" description="C2H2-type" evidence="19">
    <location>
        <begin position="477"/>
        <end position="500"/>
    </location>
</feature>
<feature type="domain" description="C2H2-type" evidence="19">
    <location>
        <begin position="716"/>
        <end position="744"/>
    </location>
</feature>
<evidence type="ECO:0000256" key="5">
    <source>
        <dbReference type="ARBA" id="ARBA00022723"/>
    </source>
</evidence>
<dbReference type="PROSITE" id="PS50157">
    <property type="entry name" value="ZINC_FINGER_C2H2_2"/>
    <property type="match status" value="16"/>
</dbReference>
<keyword evidence="4" id="KW-0678">Repressor</keyword>
<dbReference type="InterPro" id="IPR036236">
    <property type="entry name" value="Znf_C2H2_sf"/>
</dbReference>
<evidence type="ECO:0000259" key="19">
    <source>
        <dbReference type="PROSITE" id="PS50157"/>
    </source>
</evidence>
<feature type="domain" description="C2H2-type" evidence="19">
    <location>
        <begin position="980"/>
        <end position="1008"/>
    </location>
</feature>
<evidence type="ECO:0000256" key="18">
    <source>
        <dbReference type="SAM" id="MobiDB-lite"/>
    </source>
</evidence>
<evidence type="ECO:0000256" key="17">
    <source>
        <dbReference type="PROSITE-ProRule" id="PRU00042"/>
    </source>
</evidence>
<dbReference type="PANTHER" id="PTHR24379">
    <property type="entry name" value="KRAB AND ZINC FINGER DOMAIN-CONTAINING"/>
    <property type="match status" value="1"/>
</dbReference>
<dbReference type="GO" id="GO:0043565">
    <property type="term" value="F:sequence-specific DNA binding"/>
    <property type="evidence" value="ECO:0007669"/>
    <property type="project" value="UniProtKB-ARBA"/>
</dbReference>
<feature type="domain" description="C2H2-type" evidence="19">
    <location>
        <begin position="686"/>
        <end position="714"/>
    </location>
</feature>
<feature type="domain" description="C2H2-type" evidence="19">
    <location>
        <begin position="779"/>
        <end position="806"/>
    </location>
</feature>
<feature type="domain" description="C2H2-type" evidence="19">
    <location>
        <begin position="85"/>
        <end position="112"/>
    </location>
</feature>
<dbReference type="FunFam" id="3.30.160.60:FF:000143">
    <property type="entry name" value="Zinc finger protein 521"/>
    <property type="match status" value="1"/>
</dbReference>
<dbReference type="Proteomes" id="UP000694701">
    <property type="component" value="Unplaced"/>
</dbReference>
<evidence type="ECO:0000256" key="7">
    <source>
        <dbReference type="ARBA" id="ARBA00022771"/>
    </source>
</evidence>
<sequence length="1032" mass="114716">MELKLLVYTIHDEVMHSLCSFFFFYFSLFPLCWVVDYGDDDPGLSWVASSPSSKDVASPSQMLGDGCCDMGMGTGEEEGGSGLPYPCQFCDKSFSRLSYLKRHEQIHSDKLPFKCTFCSRLFKHKRSRDRHVKLHTGDKKYSCQECEAAFSRSDHLKIHLKTHSSSKPFKCSICKRGFSSTSSLQSHMQGKRDGSSSDVADQDQDLYMCDYCEETFSQTDELEKHVLTQHPQLSDRAELQCIHCPEIFSDEGTLLTHIDRTHANKKHKCPVCAEQFPSVEDVYCHLDSHRQPDSSNHSASPDPVLGSVASMSSATPDSSASLERGSTPDSTLKPGQSRRKLAPSSDHDDGSWSGKVTYSCPYCSKRDFNSLAVLEIHLKTIHADKPQQSHTCQLCLETLPTLYNLNEHVRKAHRSSGSSVSNFPLLQFSNVSAFHCNYCPDMFADINSLQEHIRVSHCLSGGGVVAGSTTLEGNHAFFCNQCSMGFLTESSLTEHIQQTHCTSAGGVTKMESPVLQPSQSFMEVYSCPYCTNSPIFGSLLKLTKHIKENHKNIPLANNKRKVKVADLSPASSDVEISSPKRHRVTGDSTPAVANGDYPCNQCDLRFTSFEGFQAHLKSHLELLLRRQSCPQCNKEDFDSQEALLQHLTIHYTTTSTQYVCESCDKQFSSVDDLQKHLLDMHTFVLYHCTLCQEVFDSKVSIQVHLAVKHSNEKKMYRCTACAWDFRKESDLQLHVKHSHLGHPASTVATGKARKCIFCGETFGTEVELQCHITTHSKKYNCRLCGKAFHAIVLLERHLREKRGPAKHYMCPICGERFPSLLTLTEHKVTHSKSLDTGNCRICKMPLQSEEEFIEHCQMHPDLRNSLTGFRCVVCMQTVTSTLELKIHGTFHMQKISSSGVSGGGGGSASSSPNGQLQAHKLYKCALCLKDFKNKQELVKIDVNGLPYGLCAGCMSRGTNGQSPTVVVTPQEAGEKGTTGLRCPECAVKFETLEDLESHVQVDHPEMSPETSGVKKVTDASPVPKVSVKASPS</sequence>
<accession>A0A8C2CKU1</accession>
<feature type="domain" description="C2H2-type" evidence="19">
    <location>
        <begin position="808"/>
        <end position="835"/>
    </location>
</feature>
<keyword evidence="10" id="KW-0524">Neurogenesis</keyword>
<evidence type="ECO:0000256" key="14">
    <source>
        <dbReference type="ARBA" id="ARBA00023163"/>
    </source>
</evidence>
<dbReference type="FunFam" id="3.30.160.60:FF:001049">
    <property type="entry name" value="zinc finger protein 319"/>
    <property type="match status" value="1"/>
</dbReference>
<dbReference type="SUPFAM" id="SSF57667">
    <property type="entry name" value="beta-beta-alpha zinc fingers"/>
    <property type="match status" value="8"/>
</dbReference>
<evidence type="ECO:0000256" key="4">
    <source>
        <dbReference type="ARBA" id="ARBA00022491"/>
    </source>
</evidence>
<dbReference type="FunFam" id="3.30.160.60:FF:000548">
    <property type="entry name" value="Zinc finger protein 423"/>
    <property type="match status" value="1"/>
</dbReference>
<dbReference type="PANTHER" id="PTHR24379:SF128">
    <property type="entry name" value="C2H2-TYPE DOMAIN-CONTAINING PROTEIN"/>
    <property type="match status" value="1"/>
</dbReference>
<evidence type="ECO:0000256" key="16">
    <source>
        <dbReference type="ARBA" id="ARBA00067811"/>
    </source>
</evidence>
<evidence type="ECO:0000256" key="6">
    <source>
        <dbReference type="ARBA" id="ARBA00022737"/>
    </source>
</evidence>
<feature type="domain" description="C2H2-type" evidence="19">
    <location>
        <begin position="434"/>
        <end position="457"/>
    </location>
</feature>
<keyword evidence="7 17" id="KW-0863">Zinc-finger</keyword>
<evidence type="ECO:0000256" key="3">
    <source>
        <dbReference type="ARBA" id="ARBA00022473"/>
    </source>
</evidence>
<keyword evidence="15" id="KW-0539">Nucleus</keyword>
<feature type="region of interest" description="Disordered" evidence="18">
    <location>
        <begin position="287"/>
        <end position="352"/>
    </location>
</feature>
<dbReference type="Pfam" id="PF13912">
    <property type="entry name" value="zf-C2H2_6"/>
    <property type="match status" value="2"/>
</dbReference>
<dbReference type="Gene3D" id="3.30.160.60">
    <property type="entry name" value="Classic Zinc Finger"/>
    <property type="match status" value="11"/>
</dbReference>
<dbReference type="Ensembl" id="ENSCCRT00020015166.1">
    <property type="protein sequence ID" value="ENSCCRP00020013755.1"/>
    <property type="gene ID" value="ENSCCRG00020006766.1"/>
</dbReference>
<feature type="domain" description="C2H2-type" evidence="19">
    <location>
        <begin position="597"/>
        <end position="619"/>
    </location>
</feature>
<dbReference type="Pfam" id="PF00096">
    <property type="entry name" value="zf-C2H2"/>
    <property type="match status" value="5"/>
</dbReference>
<evidence type="ECO:0000256" key="12">
    <source>
        <dbReference type="ARBA" id="ARBA00023125"/>
    </source>
</evidence>
<dbReference type="GO" id="GO:0007399">
    <property type="term" value="P:nervous system development"/>
    <property type="evidence" value="ECO:0007669"/>
    <property type="project" value="UniProtKB-KW"/>
</dbReference>
<dbReference type="FunFam" id="3.30.160.60:FF:000468">
    <property type="entry name" value="B-cell lymphoma 6 protein-like"/>
    <property type="match status" value="1"/>
</dbReference>
<feature type="domain" description="C2H2-type" evidence="19">
    <location>
        <begin position="239"/>
        <end position="267"/>
    </location>
</feature>
<feature type="domain" description="C2H2-type" evidence="19">
    <location>
        <begin position="207"/>
        <end position="230"/>
    </location>
</feature>
<evidence type="ECO:0000256" key="8">
    <source>
        <dbReference type="ARBA" id="ARBA00022782"/>
    </source>
</evidence>
<keyword evidence="13" id="KW-0010">Activator</keyword>
<evidence type="ECO:0000256" key="13">
    <source>
        <dbReference type="ARBA" id="ARBA00023159"/>
    </source>
</evidence>
<keyword evidence="14" id="KW-0804">Transcription</keyword>